<comment type="caution">
    <text evidence="1">The sequence shown here is derived from an EMBL/GenBank/DDBJ whole genome shotgun (WGS) entry which is preliminary data.</text>
</comment>
<evidence type="ECO:0000313" key="2">
    <source>
        <dbReference type="Proteomes" id="UP000440732"/>
    </source>
</evidence>
<accession>A0A6A3TYN1</accession>
<dbReference type="Proteomes" id="UP000440732">
    <property type="component" value="Unassembled WGS sequence"/>
</dbReference>
<protein>
    <submittedName>
        <fullName evidence="1">Uncharacterized protein</fullName>
    </submittedName>
</protein>
<dbReference type="PROSITE" id="PS51257">
    <property type="entry name" value="PROKAR_LIPOPROTEIN"/>
    <property type="match status" value="1"/>
</dbReference>
<sequence length="51" mass="5392">MTRRRRTARGSSVFCSSSLSGLGSCCRLAAAARSDSAAANLTLWPSGQIRF</sequence>
<organism evidence="1 2">
    <name type="scientific">Phytophthora fragariae</name>
    <dbReference type="NCBI Taxonomy" id="53985"/>
    <lineage>
        <taxon>Eukaryota</taxon>
        <taxon>Sar</taxon>
        <taxon>Stramenopiles</taxon>
        <taxon>Oomycota</taxon>
        <taxon>Peronosporomycetes</taxon>
        <taxon>Peronosporales</taxon>
        <taxon>Peronosporaceae</taxon>
        <taxon>Phytophthora</taxon>
    </lineage>
</organism>
<proteinExistence type="predicted"/>
<name>A0A6A3TYN1_9STRA</name>
<dbReference type="EMBL" id="QXGA01000701">
    <property type="protein sequence ID" value="KAE9142433.1"/>
    <property type="molecule type" value="Genomic_DNA"/>
</dbReference>
<reference evidence="1 2" key="1">
    <citation type="submission" date="2018-08" db="EMBL/GenBank/DDBJ databases">
        <title>Genomic investigation of the strawberry pathogen Phytophthora fragariae indicates pathogenicity is determined by transcriptional variation in three key races.</title>
        <authorList>
            <person name="Adams T.M."/>
            <person name="Armitage A.D."/>
            <person name="Sobczyk M.K."/>
            <person name="Bates H.J."/>
            <person name="Dunwell J.M."/>
            <person name="Nellist C.F."/>
            <person name="Harrison R.J."/>
        </authorList>
    </citation>
    <scope>NUCLEOTIDE SEQUENCE [LARGE SCALE GENOMIC DNA]</scope>
    <source>
        <strain evidence="1 2">NOV-5</strain>
    </source>
</reference>
<dbReference type="AlphaFoldDB" id="A0A6A3TYN1"/>
<gene>
    <name evidence="1" type="ORF">PF006_g12453</name>
</gene>
<evidence type="ECO:0000313" key="1">
    <source>
        <dbReference type="EMBL" id="KAE9142433.1"/>
    </source>
</evidence>